<dbReference type="GO" id="GO:0008483">
    <property type="term" value="F:transaminase activity"/>
    <property type="evidence" value="ECO:0007669"/>
    <property type="project" value="UniProtKB-KW"/>
</dbReference>
<dbReference type="EMBL" id="JAYWIO010000003">
    <property type="protein sequence ID" value="KAK7277393.1"/>
    <property type="molecule type" value="Genomic_DNA"/>
</dbReference>
<dbReference type="Pfam" id="PF04863">
    <property type="entry name" value="EGF_alliinase"/>
    <property type="match status" value="1"/>
</dbReference>
<dbReference type="Gene3D" id="2.10.25.30">
    <property type="entry name" value="EGF-like, alliinase"/>
    <property type="match status" value="1"/>
</dbReference>
<keyword evidence="9" id="KW-1185">Reference proteome</keyword>
<comment type="cofactor">
    <cofactor evidence="1">
        <name>pyridoxal 5'-phosphate</name>
        <dbReference type="ChEBI" id="CHEBI:597326"/>
    </cofactor>
</comment>
<dbReference type="InterPro" id="IPR006948">
    <property type="entry name" value="Alliinase_C"/>
</dbReference>
<dbReference type="Gene3D" id="3.40.640.10">
    <property type="entry name" value="Type I PLP-dependent aspartate aminotransferase-like (Major domain)"/>
    <property type="match status" value="1"/>
</dbReference>
<evidence type="ECO:0000259" key="6">
    <source>
        <dbReference type="Pfam" id="PF04863"/>
    </source>
</evidence>
<sequence>MAKKTGSMMYLVYTTITTLIVSSTLNLVVVGAEWTPTWSTEAAEEAEKVAAITCSGHGRAYLDGFVLSGHEPVCECNQCYNGSDCSKLLPDCAINVQGGDPYFFEPFWMKNSARSAVLVSGYHRMGYTYRYSDGSSSIISKLLVSYLHKLHDTVGNAVTRNKYIIFGGGATQLLNAAVYALSNDSSANPPPPAKVVATAPFLRLYRTQTELFNSRDFRYEGDTSLWKNNISDNSTRFIEFVASPTNPEGKLSEGILKGSNVKTIYDRPYYWPHFTPIPSPADEDIMVFTFSKLTGHAGSRLGWAIIKDNAVYQKMLNYMELTTIGVSREAQLRAIELLNVVLEGDGRNLFDFGYETMRNRWTRLQEVLSKSKRFSLQKLSPNYCSFYKRVREPSPAYAWVKCERAEEKNCYEIIEAAGIISRPGSYFGADDRHVRFSLIGAQDDFEILINKLKNLVAKDNI</sequence>
<dbReference type="InterPro" id="IPR015421">
    <property type="entry name" value="PyrdxlP-dep_Trfase_major"/>
</dbReference>
<keyword evidence="5" id="KW-0663">Pyridoxal phosphate</keyword>
<dbReference type="Pfam" id="PF04864">
    <property type="entry name" value="Alliinase_C"/>
    <property type="match status" value="1"/>
</dbReference>
<dbReference type="Gene3D" id="3.90.1150.10">
    <property type="entry name" value="Aspartate Aminotransferase, domain 1"/>
    <property type="match status" value="1"/>
</dbReference>
<evidence type="ECO:0000259" key="7">
    <source>
        <dbReference type="Pfam" id="PF04864"/>
    </source>
</evidence>
<dbReference type="Proteomes" id="UP001372338">
    <property type="component" value="Unassembled WGS sequence"/>
</dbReference>
<evidence type="ECO:0000256" key="5">
    <source>
        <dbReference type="ARBA" id="ARBA00022898"/>
    </source>
</evidence>
<evidence type="ECO:0000313" key="9">
    <source>
        <dbReference type="Proteomes" id="UP001372338"/>
    </source>
</evidence>
<dbReference type="InterPro" id="IPR015422">
    <property type="entry name" value="PyrdxlP-dep_Trfase_small"/>
</dbReference>
<protein>
    <submittedName>
        <fullName evidence="8">Uncharacterized protein</fullName>
    </submittedName>
</protein>
<evidence type="ECO:0000313" key="8">
    <source>
        <dbReference type="EMBL" id="KAK7277393.1"/>
    </source>
</evidence>
<dbReference type="PANTHER" id="PTHR43795">
    <property type="entry name" value="BIFUNCTIONAL ASPARTATE AMINOTRANSFERASE AND GLUTAMATE/ASPARTATE-PREPHENATE AMINOTRANSFERASE-RELATED"/>
    <property type="match status" value="1"/>
</dbReference>
<keyword evidence="4" id="KW-0808">Transferase</keyword>
<dbReference type="GO" id="GO:0016846">
    <property type="term" value="F:carbon-sulfur lyase activity"/>
    <property type="evidence" value="ECO:0007669"/>
    <property type="project" value="InterPro"/>
</dbReference>
<dbReference type="AlphaFoldDB" id="A0AAN9FQY9"/>
<accession>A0AAN9FQY9</accession>
<comment type="similarity">
    <text evidence="2">Belongs to the alliinase family.</text>
</comment>
<name>A0AAN9FQY9_CROPI</name>
<evidence type="ECO:0000256" key="4">
    <source>
        <dbReference type="ARBA" id="ARBA00022576"/>
    </source>
</evidence>
<dbReference type="InterPro" id="IPR006947">
    <property type="entry name" value="EGF_alliinase"/>
</dbReference>
<feature type="domain" description="Alliinase C-terminal" evidence="7">
    <location>
        <begin position="94"/>
        <end position="456"/>
    </location>
</feature>
<dbReference type="InterPro" id="IPR015424">
    <property type="entry name" value="PyrdxlP-dep_Trfase"/>
</dbReference>
<dbReference type="PANTHER" id="PTHR43795:SF20">
    <property type="entry name" value="TRYPTOPHAN AMINOTRANSFERASE-RELATED PROTEIN 3"/>
    <property type="match status" value="1"/>
</dbReference>
<dbReference type="GO" id="GO:0006520">
    <property type="term" value="P:amino acid metabolic process"/>
    <property type="evidence" value="ECO:0007669"/>
    <property type="project" value="TreeGrafter"/>
</dbReference>
<comment type="caution">
    <text evidence="8">The sequence shown here is derived from an EMBL/GenBank/DDBJ whole genome shotgun (WGS) entry which is preliminary data.</text>
</comment>
<keyword evidence="4" id="KW-0032">Aminotransferase</keyword>
<dbReference type="InterPro" id="IPR050478">
    <property type="entry name" value="Ethylene_sulfur-biosynth"/>
</dbReference>
<dbReference type="CDD" id="cd00609">
    <property type="entry name" value="AAT_like"/>
    <property type="match status" value="1"/>
</dbReference>
<dbReference type="SUPFAM" id="SSF53383">
    <property type="entry name" value="PLP-dependent transferases"/>
    <property type="match status" value="1"/>
</dbReference>
<evidence type="ECO:0000256" key="2">
    <source>
        <dbReference type="ARBA" id="ARBA00006312"/>
    </source>
</evidence>
<feature type="domain" description="Alliinase EGF-like" evidence="6">
    <location>
        <begin position="37"/>
        <end position="92"/>
    </location>
</feature>
<organism evidence="8 9">
    <name type="scientific">Crotalaria pallida</name>
    <name type="common">Smooth rattlebox</name>
    <name type="synonym">Crotalaria striata</name>
    <dbReference type="NCBI Taxonomy" id="3830"/>
    <lineage>
        <taxon>Eukaryota</taxon>
        <taxon>Viridiplantae</taxon>
        <taxon>Streptophyta</taxon>
        <taxon>Embryophyta</taxon>
        <taxon>Tracheophyta</taxon>
        <taxon>Spermatophyta</taxon>
        <taxon>Magnoliopsida</taxon>
        <taxon>eudicotyledons</taxon>
        <taxon>Gunneridae</taxon>
        <taxon>Pentapetalae</taxon>
        <taxon>rosids</taxon>
        <taxon>fabids</taxon>
        <taxon>Fabales</taxon>
        <taxon>Fabaceae</taxon>
        <taxon>Papilionoideae</taxon>
        <taxon>50 kb inversion clade</taxon>
        <taxon>genistoids sensu lato</taxon>
        <taxon>core genistoids</taxon>
        <taxon>Crotalarieae</taxon>
        <taxon>Crotalaria</taxon>
    </lineage>
</organism>
<reference evidence="8 9" key="1">
    <citation type="submission" date="2024-01" db="EMBL/GenBank/DDBJ databases">
        <title>The genomes of 5 underutilized Papilionoideae crops provide insights into root nodulation and disease resistanc.</title>
        <authorList>
            <person name="Yuan L."/>
        </authorList>
    </citation>
    <scope>NUCLEOTIDE SEQUENCE [LARGE SCALE GENOMIC DNA]</scope>
    <source>
        <strain evidence="8">ZHUSHIDOU_FW_LH</strain>
        <tissue evidence="8">Leaf</tissue>
    </source>
</reference>
<dbReference type="InterPro" id="IPR037029">
    <property type="entry name" value="Alliinase_N_sf"/>
</dbReference>
<evidence type="ECO:0000256" key="1">
    <source>
        <dbReference type="ARBA" id="ARBA00001933"/>
    </source>
</evidence>
<gene>
    <name evidence="8" type="ORF">RIF29_18544</name>
</gene>
<proteinExistence type="inferred from homology"/>
<evidence type="ECO:0000256" key="3">
    <source>
        <dbReference type="ARBA" id="ARBA00011738"/>
    </source>
</evidence>
<comment type="subunit">
    <text evidence="3">Homodimer.</text>
</comment>